<dbReference type="EC" id="6.3.2.4" evidence="14"/>
<dbReference type="PROSITE" id="PS00844">
    <property type="entry name" value="DALA_DALA_LIGASE_2"/>
    <property type="match status" value="1"/>
</dbReference>
<dbReference type="PANTHER" id="PTHR23132:SF23">
    <property type="entry name" value="D-ALANINE--D-ALANINE LIGASE B"/>
    <property type="match status" value="1"/>
</dbReference>
<dbReference type="GO" id="GO:0005524">
    <property type="term" value="F:ATP binding"/>
    <property type="evidence" value="ECO:0007669"/>
    <property type="project" value="UniProtKB-UniRule"/>
</dbReference>
<dbReference type="GO" id="GO:0046872">
    <property type="term" value="F:metal ion binding"/>
    <property type="evidence" value="ECO:0007669"/>
    <property type="project" value="UniProtKB-KW"/>
</dbReference>
<dbReference type="FunFam" id="3.30.470.20:FF:000008">
    <property type="entry name" value="D-alanine--D-alanine ligase"/>
    <property type="match status" value="1"/>
</dbReference>
<evidence type="ECO:0000256" key="2">
    <source>
        <dbReference type="ARBA" id="ARBA00004496"/>
    </source>
</evidence>
<dbReference type="RefSeq" id="WP_015778947.1">
    <property type="nucleotide sequence ID" value="NC_013170.1"/>
</dbReference>
<dbReference type="HOGENOM" id="CLU_039268_1_1_11"/>
<dbReference type="GO" id="GO:0005737">
    <property type="term" value="C:cytoplasm"/>
    <property type="evidence" value="ECO:0007669"/>
    <property type="project" value="UniProtKB-SubCell"/>
</dbReference>
<evidence type="ECO:0000256" key="4">
    <source>
        <dbReference type="ARBA" id="ARBA00022490"/>
    </source>
</evidence>
<keyword evidence="7 17" id="KW-0547">Nucleotide-binding</keyword>
<comment type="catalytic activity">
    <reaction evidence="14">
        <text>2 D-alanine + ATP = D-alanyl-D-alanine + ADP + phosphate + H(+)</text>
        <dbReference type="Rhea" id="RHEA:11224"/>
        <dbReference type="ChEBI" id="CHEBI:15378"/>
        <dbReference type="ChEBI" id="CHEBI:30616"/>
        <dbReference type="ChEBI" id="CHEBI:43474"/>
        <dbReference type="ChEBI" id="CHEBI:57416"/>
        <dbReference type="ChEBI" id="CHEBI:57822"/>
        <dbReference type="ChEBI" id="CHEBI:456216"/>
        <dbReference type="EC" id="6.3.2.4"/>
    </reaction>
</comment>
<evidence type="ECO:0000256" key="17">
    <source>
        <dbReference type="PROSITE-ProRule" id="PRU00409"/>
    </source>
</evidence>
<dbReference type="GO" id="GO:0008360">
    <property type="term" value="P:regulation of cell shape"/>
    <property type="evidence" value="ECO:0007669"/>
    <property type="project" value="UniProtKB-KW"/>
</dbReference>
<evidence type="ECO:0000256" key="6">
    <source>
        <dbReference type="ARBA" id="ARBA00022723"/>
    </source>
</evidence>
<dbReference type="InterPro" id="IPR000291">
    <property type="entry name" value="D-Ala_lig_Van_CS"/>
</dbReference>
<dbReference type="GO" id="GO:0008716">
    <property type="term" value="F:D-alanine-D-alanine ligase activity"/>
    <property type="evidence" value="ECO:0007669"/>
    <property type="project" value="UniProtKB-UniRule"/>
</dbReference>
<dbReference type="InterPro" id="IPR011127">
    <property type="entry name" value="Dala_Dala_lig_N"/>
</dbReference>
<feature type="domain" description="ATP-grasp" evidence="18">
    <location>
        <begin position="107"/>
        <end position="308"/>
    </location>
</feature>
<feature type="binding site" evidence="16">
    <location>
        <position position="262"/>
    </location>
    <ligand>
        <name>Mg(2+)</name>
        <dbReference type="ChEBI" id="CHEBI:18420"/>
        <label>1</label>
    </ligand>
</feature>
<protein>
    <recommendedName>
        <fullName evidence="14">D-alanine--D-alanine ligase</fullName>
        <ecNumber evidence="14">6.3.2.4</ecNumber>
    </recommendedName>
    <alternativeName>
        <fullName evidence="14">D-Ala-D-Ala ligase</fullName>
    </alternativeName>
    <alternativeName>
        <fullName evidence="14">D-alanylalanine synthetase</fullName>
    </alternativeName>
</protein>
<dbReference type="Pfam" id="PF07478">
    <property type="entry name" value="Dala_Dala_lig_C"/>
    <property type="match status" value="1"/>
</dbReference>
<keyword evidence="13 14" id="KW-0961">Cell wall biogenesis/degradation</keyword>
<keyword evidence="6 16" id="KW-0479">Metal-binding</keyword>
<keyword evidence="12 16" id="KW-0464">Manganese</keyword>
<evidence type="ECO:0000256" key="12">
    <source>
        <dbReference type="ARBA" id="ARBA00023211"/>
    </source>
</evidence>
<dbReference type="Gene3D" id="3.30.1490.20">
    <property type="entry name" value="ATP-grasp fold, A domain"/>
    <property type="match status" value="1"/>
</dbReference>
<comment type="function">
    <text evidence="14">Cell wall formation.</text>
</comment>
<dbReference type="eggNOG" id="COG1181">
    <property type="taxonomic scope" value="Bacteria"/>
</dbReference>
<dbReference type="SUPFAM" id="SSF56059">
    <property type="entry name" value="Glutathione synthetase ATP-binding domain-like"/>
    <property type="match status" value="1"/>
</dbReference>
<proteinExistence type="inferred from homology"/>
<dbReference type="OrthoDB" id="9813261at2"/>
<keyword evidence="20" id="KW-1185">Reference proteome</keyword>
<dbReference type="GO" id="GO:0071555">
    <property type="term" value="P:cell wall organization"/>
    <property type="evidence" value="ECO:0007669"/>
    <property type="project" value="UniProtKB-KW"/>
</dbReference>
<evidence type="ECO:0000256" key="11">
    <source>
        <dbReference type="ARBA" id="ARBA00022984"/>
    </source>
</evidence>
<evidence type="ECO:0000256" key="1">
    <source>
        <dbReference type="ARBA" id="ARBA00001936"/>
    </source>
</evidence>
<keyword evidence="4 14" id="KW-0963">Cytoplasm</keyword>
<feature type="binding site" evidence="16">
    <location>
        <position position="275"/>
    </location>
    <ligand>
        <name>Mg(2+)</name>
        <dbReference type="ChEBI" id="CHEBI:18420"/>
        <label>1</label>
    </ligand>
</feature>
<dbReference type="HAMAP" id="MF_00047">
    <property type="entry name" value="Dala_Dala_lig"/>
    <property type="match status" value="1"/>
</dbReference>
<keyword evidence="9 16" id="KW-0460">Magnesium</keyword>
<dbReference type="NCBIfam" id="TIGR01205">
    <property type="entry name" value="D_ala_D_alaTIGR"/>
    <property type="match status" value="1"/>
</dbReference>
<evidence type="ECO:0000256" key="14">
    <source>
        <dbReference type="HAMAP-Rule" id="MF_00047"/>
    </source>
</evidence>
<evidence type="ECO:0000256" key="16">
    <source>
        <dbReference type="PIRSR" id="PIRSR039102-3"/>
    </source>
</evidence>
<dbReference type="PROSITE" id="PS00843">
    <property type="entry name" value="DALA_DALA_LIGASE_1"/>
    <property type="match status" value="1"/>
</dbReference>
<keyword evidence="8 17" id="KW-0067">ATP-binding</keyword>
<dbReference type="InterPro" id="IPR011095">
    <property type="entry name" value="Dala_Dala_lig_C"/>
</dbReference>
<accession>C7MLW8</accession>
<feature type="active site" evidence="15">
    <location>
        <position position="286"/>
    </location>
</feature>
<dbReference type="KEGG" id="ccu:Ccur_14120"/>
<keyword evidence="5 14" id="KW-0436">Ligase</keyword>
<evidence type="ECO:0000256" key="10">
    <source>
        <dbReference type="ARBA" id="ARBA00022960"/>
    </source>
</evidence>
<name>C7MLW8_CRYCD</name>
<comment type="subcellular location">
    <subcellularLocation>
        <location evidence="2 14">Cytoplasm</location>
    </subcellularLocation>
</comment>
<gene>
    <name evidence="14" type="primary">ddl</name>
    <name evidence="19" type="ordered locus">Ccur_14120</name>
</gene>
<dbReference type="NCBIfam" id="NF002378">
    <property type="entry name" value="PRK01372.1"/>
    <property type="match status" value="1"/>
</dbReference>
<dbReference type="Pfam" id="PF01820">
    <property type="entry name" value="Dala_Dala_lig_N"/>
    <property type="match status" value="1"/>
</dbReference>
<evidence type="ECO:0000256" key="9">
    <source>
        <dbReference type="ARBA" id="ARBA00022842"/>
    </source>
</evidence>
<comment type="cofactor">
    <cofactor evidence="1">
        <name>Mn(2+)</name>
        <dbReference type="ChEBI" id="CHEBI:29035"/>
    </cofactor>
</comment>
<comment type="cofactor">
    <cofactor evidence="16">
        <name>Mg(2+)</name>
        <dbReference type="ChEBI" id="CHEBI:18420"/>
    </cofactor>
    <cofactor evidence="16">
        <name>Mn(2+)</name>
        <dbReference type="ChEBI" id="CHEBI:29035"/>
    </cofactor>
    <text evidence="16">Binds 2 magnesium or manganese ions per subunit.</text>
</comment>
<dbReference type="SUPFAM" id="SSF52440">
    <property type="entry name" value="PreATP-grasp domain"/>
    <property type="match status" value="1"/>
</dbReference>
<dbReference type="PROSITE" id="PS50975">
    <property type="entry name" value="ATP_GRASP"/>
    <property type="match status" value="1"/>
</dbReference>
<dbReference type="SMART" id="SM01209">
    <property type="entry name" value="GARS_A"/>
    <property type="match status" value="1"/>
</dbReference>
<evidence type="ECO:0000256" key="7">
    <source>
        <dbReference type="ARBA" id="ARBA00022741"/>
    </source>
</evidence>
<evidence type="ECO:0000313" key="20">
    <source>
        <dbReference type="Proteomes" id="UP000000954"/>
    </source>
</evidence>
<dbReference type="InterPro" id="IPR005905">
    <property type="entry name" value="D_ala_D_ala"/>
</dbReference>
<evidence type="ECO:0000256" key="3">
    <source>
        <dbReference type="ARBA" id="ARBA00010871"/>
    </source>
</evidence>
<feature type="active site" evidence="15">
    <location>
        <position position="151"/>
    </location>
</feature>
<dbReference type="GO" id="GO:0009252">
    <property type="term" value="P:peptidoglycan biosynthetic process"/>
    <property type="evidence" value="ECO:0007669"/>
    <property type="project" value="UniProtKB-UniRule"/>
</dbReference>
<dbReference type="PANTHER" id="PTHR23132">
    <property type="entry name" value="D-ALANINE--D-ALANINE LIGASE"/>
    <property type="match status" value="1"/>
</dbReference>
<dbReference type="EMBL" id="CP001682">
    <property type="protein sequence ID" value="ACU95084.1"/>
    <property type="molecule type" value="Genomic_DNA"/>
</dbReference>
<dbReference type="STRING" id="469378.Ccur_14120"/>
<feature type="binding site" evidence="16">
    <location>
        <position position="275"/>
    </location>
    <ligand>
        <name>Mg(2+)</name>
        <dbReference type="ChEBI" id="CHEBI:18420"/>
        <label>2</label>
    </ligand>
</feature>
<dbReference type="Gene3D" id="3.40.50.20">
    <property type="match status" value="1"/>
</dbReference>
<evidence type="ECO:0000259" key="18">
    <source>
        <dbReference type="PROSITE" id="PS50975"/>
    </source>
</evidence>
<evidence type="ECO:0000256" key="13">
    <source>
        <dbReference type="ARBA" id="ARBA00023316"/>
    </source>
</evidence>
<dbReference type="InterPro" id="IPR016185">
    <property type="entry name" value="PreATP-grasp_dom_sf"/>
</dbReference>
<dbReference type="UniPathway" id="UPA00219"/>
<feature type="binding site" evidence="16">
    <location>
        <position position="277"/>
    </location>
    <ligand>
        <name>Mg(2+)</name>
        <dbReference type="ChEBI" id="CHEBI:18420"/>
        <label>2</label>
    </ligand>
</feature>
<dbReference type="Gene3D" id="3.30.470.20">
    <property type="entry name" value="ATP-grasp fold, B domain"/>
    <property type="match status" value="1"/>
</dbReference>
<dbReference type="AlphaFoldDB" id="C7MLW8"/>
<dbReference type="Proteomes" id="UP000000954">
    <property type="component" value="Chromosome"/>
</dbReference>
<evidence type="ECO:0000256" key="15">
    <source>
        <dbReference type="PIRSR" id="PIRSR039102-1"/>
    </source>
</evidence>
<reference evidence="19 20" key="1">
    <citation type="journal article" date="2009" name="Stand. Genomic Sci.">
        <title>Complete genome sequence of Cryptobacterium curtum type strain (12-3).</title>
        <authorList>
            <person name="Mavrommatis K."/>
            <person name="Pukall R."/>
            <person name="Rohde C."/>
            <person name="Chen F."/>
            <person name="Sims D."/>
            <person name="Brettin T."/>
            <person name="Kuske C."/>
            <person name="Detter J.C."/>
            <person name="Han C."/>
            <person name="Lapidus A."/>
            <person name="Copeland A."/>
            <person name="Glavina Del Rio T."/>
            <person name="Nolan M."/>
            <person name="Lucas S."/>
            <person name="Tice H."/>
            <person name="Cheng J.F."/>
            <person name="Bruce D."/>
            <person name="Goodwin L."/>
            <person name="Pitluck S."/>
            <person name="Ovchinnikova G."/>
            <person name="Pati A."/>
            <person name="Ivanova N."/>
            <person name="Chen A."/>
            <person name="Palaniappan K."/>
            <person name="Chain P."/>
            <person name="D'haeseleer P."/>
            <person name="Goker M."/>
            <person name="Bristow J."/>
            <person name="Eisen J.A."/>
            <person name="Markowitz V."/>
            <person name="Hugenholtz P."/>
            <person name="Rohde M."/>
            <person name="Klenk H.P."/>
            <person name="Kyrpides N.C."/>
        </authorList>
    </citation>
    <scope>NUCLEOTIDE SEQUENCE [LARGE SCALE GENOMIC DNA]</scope>
    <source>
        <strain evidence="20">ATCC 700683 / DSM 15641 / 12-3</strain>
    </source>
</reference>
<evidence type="ECO:0000256" key="5">
    <source>
        <dbReference type="ARBA" id="ARBA00022598"/>
    </source>
</evidence>
<keyword evidence="11 14" id="KW-0573">Peptidoglycan synthesis</keyword>
<sequence length="313" mass="32929">MGLNPQQMKVALLAGGTSDEREISLASGRGAADALQQAGFQVKVLDPAKKDDLAQLVSQPFDVAFLCLHGRGGEDGAIQGFLETIGLPYIGPGIWSSATAMDKVKAKVFYREFGIPTPQSITLHRNESVDAATVIAQLGNHLVVKPATEGSALGVSIIEGPSALDRALTEAFKLDNAVLIETFMAGTELTVAVIGNENASALPVIEIVPQLGEFYDFESKYAADGSQHICPARLTDEQTTAVQQVAVQAHKALGCCGVSRSDVILAADGTPWVLETNTIPGMTATSLLPDAGRAAGMSFPQLCTRLIELALER</sequence>
<evidence type="ECO:0000256" key="8">
    <source>
        <dbReference type="ARBA" id="ARBA00022840"/>
    </source>
</evidence>
<evidence type="ECO:0000313" key="19">
    <source>
        <dbReference type="EMBL" id="ACU95084.1"/>
    </source>
</evidence>
<comment type="similarity">
    <text evidence="3 14">Belongs to the D-alanine--D-alanine ligase family.</text>
</comment>
<dbReference type="InterPro" id="IPR011761">
    <property type="entry name" value="ATP-grasp"/>
</dbReference>
<feature type="active site" evidence="15">
    <location>
        <position position="20"/>
    </location>
</feature>
<organism evidence="19 20">
    <name type="scientific">Cryptobacterium curtum (strain ATCC 700683 / DSM 15641 / CCUG 43107 / 12-3)</name>
    <dbReference type="NCBI Taxonomy" id="469378"/>
    <lineage>
        <taxon>Bacteria</taxon>
        <taxon>Bacillati</taxon>
        <taxon>Actinomycetota</taxon>
        <taxon>Coriobacteriia</taxon>
        <taxon>Eggerthellales</taxon>
        <taxon>Eggerthellaceae</taxon>
        <taxon>Cryptobacterium</taxon>
    </lineage>
</organism>
<dbReference type="InterPro" id="IPR013815">
    <property type="entry name" value="ATP_grasp_subdomain_1"/>
</dbReference>
<comment type="pathway">
    <text evidence="14">Cell wall biogenesis; peptidoglycan biosynthesis.</text>
</comment>
<dbReference type="PIRSF" id="PIRSF039102">
    <property type="entry name" value="Ddl/VanB"/>
    <property type="match status" value="1"/>
</dbReference>
<keyword evidence="10 14" id="KW-0133">Cell shape</keyword>